<dbReference type="PANTHER" id="PTHR19305">
    <property type="entry name" value="SYNAPTOSOMAL ASSOCIATED PROTEIN"/>
    <property type="match status" value="1"/>
</dbReference>
<sequence>MYPSNTNNGMENDELNAVHTQINQKTNESLESTRRMLGLVAESQEVGANTMITLDEQGEKLKRIEEGLDNIHAGMTEAERNLTNLQKCCGLC</sequence>
<dbReference type="FunFam" id="1.20.5.110:FF:000007">
    <property type="entry name" value="Synaptosomal-associated protein"/>
    <property type="match status" value="1"/>
</dbReference>
<dbReference type="GO" id="GO:0019905">
    <property type="term" value="F:syntaxin binding"/>
    <property type="evidence" value="ECO:0007669"/>
    <property type="project" value="TreeGrafter"/>
</dbReference>
<evidence type="ECO:0000313" key="8">
    <source>
        <dbReference type="EMBL" id="CAF4997775.1"/>
    </source>
</evidence>
<proteinExistence type="inferred from homology"/>
<dbReference type="GO" id="GO:0098793">
    <property type="term" value="C:presynapse"/>
    <property type="evidence" value="ECO:0007669"/>
    <property type="project" value="GOC"/>
</dbReference>
<organism evidence="8 9">
    <name type="scientific">Rotaria socialis</name>
    <dbReference type="NCBI Taxonomy" id="392032"/>
    <lineage>
        <taxon>Eukaryota</taxon>
        <taxon>Metazoa</taxon>
        <taxon>Spiralia</taxon>
        <taxon>Gnathifera</taxon>
        <taxon>Rotifera</taxon>
        <taxon>Eurotatoria</taxon>
        <taxon>Bdelloidea</taxon>
        <taxon>Philodinida</taxon>
        <taxon>Philodinidae</taxon>
        <taxon>Rotaria</taxon>
    </lineage>
</organism>
<dbReference type="Proteomes" id="UP000663848">
    <property type="component" value="Unassembled WGS sequence"/>
</dbReference>
<comment type="caution">
    <text evidence="8">The sequence shown here is derived from an EMBL/GenBank/DDBJ whole genome shotgun (WGS) entry which is preliminary data.</text>
</comment>
<dbReference type="PANTHER" id="PTHR19305:SF14">
    <property type="entry name" value="SYNAPTOSOMAL-ASSOCIATED PROTEIN-RELATED"/>
    <property type="match status" value="1"/>
</dbReference>
<dbReference type="GO" id="GO:0031201">
    <property type="term" value="C:SNARE complex"/>
    <property type="evidence" value="ECO:0007669"/>
    <property type="project" value="TreeGrafter"/>
</dbReference>
<reference evidence="8" key="1">
    <citation type="submission" date="2021-02" db="EMBL/GenBank/DDBJ databases">
        <authorList>
            <person name="Nowell W R."/>
        </authorList>
    </citation>
    <scope>NUCLEOTIDE SEQUENCE</scope>
</reference>
<keyword evidence="5" id="KW-0175">Coiled coil</keyword>
<dbReference type="CDD" id="cd15889">
    <property type="entry name" value="SNARE_SNAP25N_23N"/>
    <property type="match status" value="1"/>
</dbReference>
<dbReference type="SMART" id="SM00397">
    <property type="entry name" value="t_SNARE"/>
    <property type="match status" value="1"/>
</dbReference>
<evidence type="ECO:0000256" key="5">
    <source>
        <dbReference type="ARBA" id="ARBA00023054"/>
    </source>
</evidence>
<comment type="similarity">
    <text evidence="1">Belongs to the SNAP-25 family.</text>
</comment>
<accession>A0A822ADA7</accession>
<evidence type="ECO:0000256" key="4">
    <source>
        <dbReference type="ARBA" id="ARBA00023018"/>
    </source>
</evidence>
<evidence type="ECO:0000256" key="3">
    <source>
        <dbReference type="ARBA" id="ARBA00022737"/>
    </source>
</evidence>
<feature type="non-terminal residue" evidence="8">
    <location>
        <position position="92"/>
    </location>
</feature>
<dbReference type="GO" id="GO:0016082">
    <property type="term" value="P:synaptic vesicle priming"/>
    <property type="evidence" value="ECO:0007669"/>
    <property type="project" value="TreeGrafter"/>
</dbReference>
<evidence type="ECO:0000256" key="2">
    <source>
        <dbReference type="ARBA" id="ARBA00022599"/>
    </source>
</evidence>
<keyword evidence="4" id="KW-0770">Synapse</keyword>
<protein>
    <recommendedName>
        <fullName evidence="7">t-SNARE coiled-coil homology domain-containing protein</fullName>
    </recommendedName>
</protein>
<dbReference type="SUPFAM" id="SSF58038">
    <property type="entry name" value="SNARE fusion complex"/>
    <property type="match status" value="1"/>
</dbReference>
<dbReference type="GO" id="GO:0031629">
    <property type="term" value="P:synaptic vesicle fusion to presynaptic active zone membrane"/>
    <property type="evidence" value="ECO:0007669"/>
    <property type="project" value="TreeGrafter"/>
</dbReference>
<dbReference type="GO" id="GO:0043005">
    <property type="term" value="C:neuron projection"/>
    <property type="evidence" value="ECO:0007669"/>
    <property type="project" value="UniProtKB-KW"/>
</dbReference>
<evidence type="ECO:0000256" key="6">
    <source>
        <dbReference type="ARBA" id="ARBA00034102"/>
    </source>
</evidence>
<evidence type="ECO:0000313" key="9">
    <source>
        <dbReference type="Proteomes" id="UP000663848"/>
    </source>
</evidence>
<dbReference type="AlphaFoldDB" id="A0A822ADA7"/>
<evidence type="ECO:0000259" key="7">
    <source>
        <dbReference type="PROSITE" id="PS50192"/>
    </source>
</evidence>
<dbReference type="GO" id="GO:0005886">
    <property type="term" value="C:plasma membrane"/>
    <property type="evidence" value="ECO:0007669"/>
    <property type="project" value="TreeGrafter"/>
</dbReference>
<keyword evidence="3" id="KW-0677">Repeat</keyword>
<gene>
    <name evidence="8" type="ORF">QYT958_LOCUS37793</name>
</gene>
<comment type="subcellular location">
    <subcellularLocation>
        <location evidence="6">Synapse</location>
        <location evidence="6">Synaptosome</location>
    </subcellularLocation>
</comment>
<dbReference type="InterPro" id="IPR000727">
    <property type="entry name" value="T_SNARE_dom"/>
</dbReference>
<dbReference type="Gene3D" id="1.20.5.110">
    <property type="match status" value="1"/>
</dbReference>
<dbReference type="EMBL" id="CAJOBR010032099">
    <property type="protein sequence ID" value="CAF4997775.1"/>
    <property type="molecule type" value="Genomic_DNA"/>
</dbReference>
<feature type="domain" description="T-SNARE coiled-coil homology" evidence="7">
    <location>
        <begin position="23"/>
        <end position="85"/>
    </location>
</feature>
<keyword evidence="2" id="KW-0771">Synaptosome</keyword>
<evidence type="ECO:0000256" key="1">
    <source>
        <dbReference type="ARBA" id="ARBA00009480"/>
    </source>
</evidence>
<dbReference type="GO" id="GO:0005484">
    <property type="term" value="F:SNAP receptor activity"/>
    <property type="evidence" value="ECO:0007669"/>
    <property type="project" value="TreeGrafter"/>
</dbReference>
<dbReference type="PROSITE" id="PS50192">
    <property type="entry name" value="T_SNARE"/>
    <property type="match status" value="1"/>
</dbReference>
<name>A0A822ADA7_9BILA</name>